<organism evidence="12 13">
    <name type="scientific">Candidatus Sungiibacteriota bacterium</name>
    <dbReference type="NCBI Taxonomy" id="2750080"/>
    <lineage>
        <taxon>Bacteria</taxon>
        <taxon>Candidatus Sungiibacteriota</taxon>
    </lineage>
</organism>
<comment type="caution">
    <text evidence="12">The sequence shown here is derived from an EMBL/GenBank/DDBJ whole genome shotgun (WGS) entry which is preliminary data.</text>
</comment>
<dbReference type="PANTHER" id="PTHR30349:SF77">
    <property type="entry name" value="TYROSINE RECOMBINASE XERC"/>
    <property type="match status" value="1"/>
</dbReference>
<dbReference type="Pfam" id="PF02899">
    <property type="entry name" value="Phage_int_SAM_1"/>
    <property type="match status" value="1"/>
</dbReference>
<dbReference type="SUPFAM" id="SSF56349">
    <property type="entry name" value="DNA breaking-rejoining enzymes"/>
    <property type="match status" value="1"/>
</dbReference>
<keyword evidence="5" id="KW-0229">DNA integration</keyword>
<dbReference type="InterPro" id="IPR011010">
    <property type="entry name" value="DNA_brk_join_enz"/>
</dbReference>
<dbReference type="InterPro" id="IPR002104">
    <property type="entry name" value="Integrase_catalytic"/>
</dbReference>
<dbReference type="InterPro" id="IPR013762">
    <property type="entry name" value="Integrase-like_cat_sf"/>
</dbReference>
<dbReference type="GO" id="GO:0003677">
    <property type="term" value="F:DNA binding"/>
    <property type="evidence" value="ECO:0007669"/>
    <property type="project" value="UniProtKB-UniRule"/>
</dbReference>
<sequence>MPKLSTLITDFLEYLELEKGRSPATVRNYDFYLKRFSQWAKNPVPGSITTDAIRNYRLWLNRYQNPKNKQQLSTKTQNYHLIALRSFLKFLARRDVQSLPAEKIELARQQTREVDFIDGDDVERLLGAPFKSGAAPIIKLRDKAILETLFSTGLRVSELTRLEREVVKGAKDEFTIRGKGGKLRIVFLSDSAKDAIKRYLDKRTDVEAALFVSHDRAQKSEARKESTSRALTPRSVQRIVARCASAAGLTREITPHTLRHSFATDLLSNGADIRAVQAMLGHESITTTQIYTHVTDKRLKDVYRAFHGKSRK</sequence>
<keyword evidence="2" id="KW-0963">Cytoplasm</keyword>
<evidence type="ECO:0000259" key="10">
    <source>
        <dbReference type="PROSITE" id="PS51898"/>
    </source>
</evidence>
<dbReference type="PROSITE" id="PS51900">
    <property type="entry name" value="CB"/>
    <property type="match status" value="1"/>
</dbReference>
<evidence type="ECO:0000313" key="12">
    <source>
        <dbReference type="EMBL" id="MBI4132943.1"/>
    </source>
</evidence>
<dbReference type="PROSITE" id="PS51898">
    <property type="entry name" value="TYR_RECOMBINASE"/>
    <property type="match status" value="1"/>
</dbReference>
<evidence type="ECO:0000256" key="4">
    <source>
        <dbReference type="ARBA" id="ARBA00022829"/>
    </source>
</evidence>
<keyword evidence="4" id="KW-0159">Chromosome partition</keyword>
<evidence type="ECO:0000256" key="9">
    <source>
        <dbReference type="PROSITE-ProRule" id="PRU01248"/>
    </source>
</evidence>
<evidence type="ECO:0000259" key="11">
    <source>
        <dbReference type="PROSITE" id="PS51900"/>
    </source>
</evidence>
<dbReference type="AlphaFoldDB" id="A0A933DUE8"/>
<dbReference type="CDD" id="cd00798">
    <property type="entry name" value="INT_XerDC_C"/>
    <property type="match status" value="1"/>
</dbReference>
<comment type="subcellular location">
    <subcellularLocation>
        <location evidence="1">Cytoplasm</location>
    </subcellularLocation>
</comment>
<keyword evidence="8" id="KW-0131">Cell cycle</keyword>
<evidence type="ECO:0000256" key="2">
    <source>
        <dbReference type="ARBA" id="ARBA00022490"/>
    </source>
</evidence>
<evidence type="ECO:0000313" key="13">
    <source>
        <dbReference type="Proteomes" id="UP000756703"/>
    </source>
</evidence>
<evidence type="ECO:0000256" key="1">
    <source>
        <dbReference type="ARBA" id="ARBA00004496"/>
    </source>
</evidence>
<evidence type="ECO:0000256" key="8">
    <source>
        <dbReference type="ARBA" id="ARBA00023306"/>
    </source>
</evidence>
<dbReference type="GO" id="GO:0006310">
    <property type="term" value="P:DNA recombination"/>
    <property type="evidence" value="ECO:0007669"/>
    <property type="project" value="UniProtKB-KW"/>
</dbReference>
<dbReference type="InterPro" id="IPR004107">
    <property type="entry name" value="Integrase_SAM-like_N"/>
</dbReference>
<evidence type="ECO:0000256" key="7">
    <source>
        <dbReference type="ARBA" id="ARBA00023172"/>
    </source>
</evidence>
<feature type="domain" description="Core-binding (CB)" evidence="11">
    <location>
        <begin position="2"/>
        <end position="92"/>
    </location>
</feature>
<proteinExistence type="predicted"/>
<dbReference type="NCBIfam" id="NF040815">
    <property type="entry name" value="recomb_XerA_Arch"/>
    <property type="match status" value="1"/>
</dbReference>
<keyword evidence="7" id="KW-0233">DNA recombination</keyword>
<feature type="domain" description="Tyr recombinase" evidence="10">
    <location>
        <begin position="112"/>
        <end position="304"/>
    </location>
</feature>
<evidence type="ECO:0000256" key="6">
    <source>
        <dbReference type="ARBA" id="ARBA00023125"/>
    </source>
</evidence>
<dbReference type="GO" id="GO:0015074">
    <property type="term" value="P:DNA integration"/>
    <property type="evidence" value="ECO:0007669"/>
    <property type="project" value="UniProtKB-KW"/>
</dbReference>
<evidence type="ECO:0000256" key="3">
    <source>
        <dbReference type="ARBA" id="ARBA00022618"/>
    </source>
</evidence>
<dbReference type="Pfam" id="PF00589">
    <property type="entry name" value="Phage_integrase"/>
    <property type="match status" value="1"/>
</dbReference>
<dbReference type="Proteomes" id="UP000756703">
    <property type="component" value="Unassembled WGS sequence"/>
</dbReference>
<dbReference type="PANTHER" id="PTHR30349">
    <property type="entry name" value="PHAGE INTEGRASE-RELATED"/>
    <property type="match status" value="1"/>
</dbReference>
<dbReference type="InterPro" id="IPR044068">
    <property type="entry name" value="CB"/>
</dbReference>
<name>A0A933DUE8_9BACT</name>
<dbReference type="Gene3D" id="1.10.150.130">
    <property type="match status" value="1"/>
</dbReference>
<dbReference type="InterPro" id="IPR010998">
    <property type="entry name" value="Integrase_recombinase_N"/>
</dbReference>
<reference evidence="12" key="1">
    <citation type="submission" date="2020-07" db="EMBL/GenBank/DDBJ databases">
        <title>Huge and variable diversity of episymbiotic CPR bacteria and DPANN archaea in groundwater ecosystems.</title>
        <authorList>
            <person name="He C.Y."/>
            <person name="Keren R."/>
            <person name="Whittaker M."/>
            <person name="Farag I.F."/>
            <person name="Doudna J."/>
            <person name="Cate J.H.D."/>
            <person name="Banfield J.F."/>
        </authorList>
    </citation>
    <scope>NUCLEOTIDE SEQUENCE</scope>
    <source>
        <strain evidence="12">NC_groundwater_1225_Ag_S-0.1um_56_177</strain>
    </source>
</reference>
<accession>A0A933DUE8</accession>
<dbReference type="GO" id="GO:0051301">
    <property type="term" value="P:cell division"/>
    <property type="evidence" value="ECO:0007669"/>
    <property type="project" value="UniProtKB-KW"/>
</dbReference>
<dbReference type="EMBL" id="JACQMI010000017">
    <property type="protein sequence ID" value="MBI4132943.1"/>
    <property type="molecule type" value="Genomic_DNA"/>
</dbReference>
<dbReference type="Gene3D" id="1.10.443.10">
    <property type="entry name" value="Intergrase catalytic core"/>
    <property type="match status" value="1"/>
</dbReference>
<gene>
    <name evidence="12" type="ORF">HY473_02560</name>
</gene>
<dbReference type="GO" id="GO:0007059">
    <property type="term" value="P:chromosome segregation"/>
    <property type="evidence" value="ECO:0007669"/>
    <property type="project" value="UniProtKB-KW"/>
</dbReference>
<dbReference type="GO" id="GO:0005737">
    <property type="term" value="C:cytoplasm"/>
    <property type="evidence" value="ECO:0007669"/>
    <property type="project" value="UniProtKB-SubCell"/>
</dbReference>
<protein>
    <submittedName>
        <fullName evidence="12">Tyrosine-type recombinase/integrase</fullName>
    </submittedName>
</protein>
<dbReference type="InterPro" id="IPR050090">
    <property type="entry name" value="Tyrosine_recombinase_XerCD"/>
</dbReference>
<keyword evidence="3" id="KW-0132">Cell division</keyword>
<evidence type="ECO:0000256" key="5">
    <source>
        <dbReference type="ARBA" id="ARBA00022908"/>
    </source>
</evidence>
<keyword evidence="6 9" id="KW-0238">DNA-binding</keyword>